<keyword evidence="3" id="KW-0418">Kinase</keyword>
<dbReference type="InterPro" id="IPR027417">
    <property type="entry name" value="P-loop_NTPase"/>
</dbReference>
<evidence type="ECO:0000256" key="3">
    <source>
        <dbReference type="ARBA" id="ARBA00022777"/>
    </source>
</evidence>
<dbReference type="InterPro" id="IPR000850">
    <property type="entry name" value="Adenylat/UMP-CMP_kin"/>
</dbReference>
<name>A0A6J7DJC0_9ZZZZ</name>
<accession>A0A6J7DJC0</accession>
<protein>
    <submittedName>
        <fullName evidence="4">Unannotated protein</fullName>
    </submittedName>
</protein>
<dbReference type="Gene3D" id="3.40.50.300">
    <property type="entry name" value="P-loop containing nucleotide triphosphate hydrolases"/>
    <property type="match status" value="1"/>
</dbReference>
<dbReference type="SUPFAM" id="SSF52540">
    <property type="entry name" value="P-loop containing nucleoside triphosphate hydrolases"/>
    <property type="match status" value="1"/>
</dbReference>
<reference evidence="4" key="1">
    <citation type="submission" date="2020-05" db="EMBL/GenBank/DDBJ databases">
        <authorList>
            <person name="Chiriac C."/>
            <person name="Salcher M."/>
            <person name="Ghai R."/>
            <person name="Kavagutti S V."/>
        </authorList>
    </citation>
    <scope>NUCLEOTIDE SEQUENCE</scope>
</reference>
<dbReference type="GO" id="GO:0019205">
    <property type="term" value="F:nucleobase-containing compound kinase activity"/>
    <property type="evidence" value="ECO:0007669"/>
    <property type="project" value="InterPro"/>
</dbReference>
<dbReference type="AlphaFoldDB" id="A0A6J7DJC0"/>
<keyword evidence="2" id="KW-0547">Nucleotide-binding</keyword>
<sequence>MEPQHGCRSRLTEREVRPVGPACRVVLAGRPGAGKGTQGARLAERLGVQYLSTGDLLRAEITARSPLGRAIEGVVNAGDLIPTALIMAMVDSCIDSDGYVLDGFPRTVEQAVAITAHEGLAPHIAIEIVVPAQVALSRLTSRGRSDDDVNIACRRLAVYDTETAPMLSYLAGHDLLRRVDGNDGPDLVERRVWAAVEPLIGTRRTHPANPVAFGLPTGTTAFVAAG</sequence>
<dbReference type="PROSITE" id="PS00113">
    <property type="entry name" value="ADENYLATE_KINASE"/>
    <property type="match status" value="1"/>
</dbReference>
<proteinExistence type="inferred from homology"/>
<keyword evidence="1" id="KW-0808">Transferase</keyword>
<dbReference type="PRINTS" id="PR00094">
    <property type="entry name" value="ADENYLTKNASE"/>
</dbReference>
<dbReference type="PANTHER" id="PTHR23359">
    <property type="entry name" value="NUCLEOTIDE KINASE"/>
    <property type="match status" value="1"/>
</dbReference>
<dbReference type="EMBL" id="CAFBLP010000014">
    <property type="protein sequence ID" value="CAB4871062.1"/>
    <property type="molecule type" value="Genomic_DNA"/>
</dbReference>
<dbReference type="GO" id="GO:0006139">
    <property type="term" value="P:nucleobase-containing compound metabolic process"/>
    <property type="evidence" value="ECO:0007669"/>
    <property type="project" value="InterPro"/>
</dbReference>
<evidence type="ECO:0000256" key="1">
    <source>
        <dbReference type="ARBA" id="ARBA00022679"/>
    </source>
</evidence>
<evidence type="ECO:0000313" key="4">
    <source>
        <dbReference type="EMBL" id="CAB4871062.1"/>
    </source>
</evidence>
<evidence type="ECO:0000256" key="2">
    <source>
        <dbReference type="ARBA" id="ARBA00022741"/>
    </source>
</evidence>
<dbReference type="HAMAP" id="MF_00235">
    <property type="entry name" value="Adenylate_kinase_Adk"/>
    <property type="match status" value="1"/>
</dbReference>
<dbReference type="InterPro" id="IPR033690">
    <property type="entry name" value="Adenylat_kinase_CS"/>
</dbReference>
<dbReference type="Pfam" id="PF00406">
    <property type="entry name" value="ADK"/>
    <property type="match status" value="1"/>
</dbReference>
<organism evidence="4">
    <name type="scientific">freshwater metagenome</name>
    <dbReference type="NCBI Taxonomy" id="449393"/>
    <lineage>
        <taxon>unclassified sequences</taxon>
        <taxon>metagenomes</taxon>
        <taxon>ecological metagenomes</taxon>
    </lineage>
</organism>
<dbReference type="CDD" id="cd01428">
    <property type="entry name" value="ADK"/>
    <property type="match status" value="1"/>
</dbReference>
<dbReference type="GO" id="GO:0005524">
    <property type="term" value="F:ATP binding"/>
    <property type="evidence" value="ECO:0007669"/>
    <property type="project" value="InterPro"/>
</dbReference>
<gene>
    <name evidence="4" type="ORF">UFOPK3376_00833</name>
</gene>